<dbReference type="Proteomes" id="UP000254633">
    <property type="component" value="Unassembled WGS sequence"/>
</dbReference>
<dbReference type="EMBL" id="UGXH01000003">
    <property type="protein sequence ID" value="SUG56347.1"/>
    <property type="molecule type" value="Genomic_DNA"/>
</dbReference>
<organism evidence="1 2">
    <name type="scientific">Salmonella diarizonae</name>
    <dbReference type="NCBI Taxonomy" id="59204"/>
    <lineage>
        <taxon>Bacteria</taxon>
        <taxon>Pseudomonadati</taxon>
        <taxon>Pseudomonadota</taxon>
        <taxon>Gammaproteobacteria</taxon>
        <taxon>Enterobacterales</taxon>
        <taxon>Enterobacteriaceae</taxon>
        <taxon>Salmonella</taxon>
    </lineage>
</organism>
<evidence type="ECO:0000313" key="1">
    <source>
        <dbReference type="EMBL" id="SUG56347.1"/>
    </source>
</evidence>
<protein>
    <submittedName>
        <fullName evidence="1">Uncharacterized protein</fullName>
    </submittedName>
</protein>
<dbReference type="AlphaFoldDB" id="A0A379U0J6"/>
<proteinExistence type="predicted"/>
<sequence>MISEGSLRAQEATVKLQRELVFPHPAVFSRFEDTVQTMELFGQNEQQNIVWPGLIRIFQHHPVRIRARSTSSRASGSTGFRFMISSFHCTHSPPRIRAISSSSDFIARLTAHSVLISGSSAFWVSGLRTIHQTGCVSGRILSPACPSPHALRAVFGYDR</sequence>
<accession>A0A379U0J6</accession>
<gene>
    <name evidence="1" type="ORF">NCTC10060_03524</name>
</gene>
<evidence type="ECO:0000313" key="2">
    <source>
        <dbReference type="Proteomes" id="UP000254633"/>
    </source>
</evidence>
<name>A0A379U0J6_SALDZ</name>
<reference evidence="1 2" key="1">
    <citation type="submission" date="2018-06" db="EMBL/GenBank/DDBJ databases">
        <authorList>
            <consortium name="Pathogen Informatics"/>
            <person name="Doyle S."/>
        </authorList>
    </citation>
    <scope>NUCLEOTIDE SEQUENCE [LARGE SCALE GENOMIC DNA]</scope>
    <source>
        <strain evidence="1 2">NCTC10060</strain>
    </source>
</reference>